<feature type="region of interest" description="Disordered" evidence="1">
    <location>
        <begin position="504"/>
        <end position="533"/>
    </location>
</feature>
<feature type="transmembrane region" description="Helical" evidence="2">
    <location>
        <begin position="279"/>
        <end position="301"/>
    </location>
</feature>
<keyword evidence="2" id="KW-0812">Transmembrane</keyword>
<sequence length="533" mass="56265">AFAAQAAPCGGGGSSGSDSEEPGRGAQGKRAACSRRPRAHAPPRARRRLLWPAGRRVAGGRRRRRRAPRRAGAPPDQDDEREAHGAAASGLEGGGEGQTQRDVPLEDGSWLHEIIVKAWIHPNDTGPDCSWANDGPVIYTNDHDDHLITDSWGECCSACQASTTCDLWTWFAENAAAGLPKTCNLKHLVFNETTGKSQCPRVLKTQGAYSGIPANFKEKGQGDSNKEMAQRCFKGKKGNTTTTATTTTAAVIVVPAIGRAAPAPAPPDPWAWIPYGGRLWAAIIGAALLSLCVFLAIICWMREEDPEPEPHHVHVAEEKSPPPPPPAVPHFYAKGYVDGMVNYVQNAPPMATVEITGIDSNGDGIPDVLHQQRLAGANLHIEPAVHLPGVPPPPYLGSSLGTTMLSPGYNAHMGTTVLQPGGAVGTTMLQSGAPAVSAFQPAGQVSTTVLQPGAATPMLPAPAMPPTLRHLREPRLPQHGRAVQSRQLLAVRRRLAAVEVDMTLAAGAAPPSGRTSGEDAREEGEGVVESRSQ</sequence>
<organism evidence="3 4">
    <name type="scientific">Prorocentrum cordatum</name>
    <dbReference type="NCBI Taxonomy" id="2364126"/>
    <lineage>
        <taxon>Eukaryota</taxon>
        <taxon>Sar</taxon>
        <taxon>Alveolata</taxon>
        <taxon>Dinophyceae</taxon>
        <taxon>Prorocentrales</taxon>
        <taxon>Prorocentraceae</taxon>
        <taxon>Prorocentrum</taxon>
    </lineage>
</organism>
<gene>
    <name evidence="3" type="ORF">PCOR1329_LOCUS47493</name>
</gene>
<comment type="caution">
    <text evidence="3">The sequence shown here is derived from an EMBL/GenBank/DDBJ whole genome shotgun (WGS) entry which is preliminary data.</text>
</comment>
<name>A0ABN9UD32_9DINO</name>
<keyword evidence="2" id="KW-0472">Membrane</keyword>
<feature type="region of interest" description="Disordered" evidence="1">
    <location>
        <begin position="1"/>
        <end position="103"/>
    </location>
</feature>
<feature type="compositionally biased region" description="Basic residues" evidence="1">
    <location>
        <begin position="32"/>
        <end position="49"/>
    </location>
</feature>
<accession>A0ABN9UD32</accession>
<protein>
    <recommendedName>
        <fullName evidence="5">Apple domain-containing protein</fullName>
    </recommendedName>
</protein>
<feature type="compositionally biased region" description="Basic residues" evidence="1">
    <location>
        <begin position="58"/>
        <end position="69"/>
    </location>
</feature>
<evidence type="ECO:0000256" key="1">
    <source>
        <dbReference type="SAM" id="MobiDB-lite"/>
    </source>
</evidence>
<evidence type="ECO:0008006" key="5">
    <source>
        <dbReference type="Google" id="ProtNLM"/>
    </source>
</evidence>
<evidence type="ECO:0000313" key="4">
    <source>
        <dbReference type="Proteomes" id="UP001189429"/>
    </source>
</evidence>
<proteinExistence type="predicted"/>
<dbReference type="Proteomes" id="UP001189429">
    <property type="component" value="Unassembled WGS sequence"/>
</dbReference>
<reference evidence="3" key="1">
    <citation type="submission" date="2023-10" db="EMBL/GenBank/DDBJ databases">
        <authorList>
            <person name="Chen Y."/>
            <person name="Shah S."/>
            <person name="Dougan E. K."/>
            <person name="Thang M."/>
            <person name="Chan C."/>
        </authorList>
    </citation>
    <scope>NUCLEOTIDE SEQUENCE [LARGE SCALE GENOMIC DNA]</scope>
</reference>
<evidence type="ECO:0000313" key="3">
    <source>
        <dbReference type="EMBL" id="CAK0857356.1"/>
    </source>
</evidence>
<feature type="non-terminal residue" evidence="3">
    <location>
        <position position="1"/>
    </location>
</feature>
<dbReference type="Gene3D" id="3.50.4.10">
    <property type="entry name" value="Hepatocyte Growth Factor"/>
    <property type="match status" value="1"/>
</dbReference>
<keyword evidence="2" id="KW-1133">Transmembrane helix</keyword>
<keyword evidence="4" id="KW-1185">Reference proteome</keyword>
<dbReference type="EMBL" id="CAUYUJ010015724">
    <property type="protein sequence ID" value="CAK0857356.1"/>
    <property type="molecule type" value="Genomic_DNA"/>
</dbReference>
<evidence type="ECO:0000256" key="2">
    <source>
        <dbReference type="SAM" id="Phobius"/>
    </source>
</evidence>